<protein>
    <recommendedName>
        <fullName evidence="2">Right handed beta helix domain-containing protein</fullName>
    </recommendedName>
</protein>
<keyword evidence="1" id="KW-0732">Signal</keyword>
<keyword evidence="4" id="KW-1185">Reference proteome</keyword>
<dbReference type="AlphaFoldDB" id="A0A2S9J8N5"/>
<dbReference type="OrthoDB" id="974660at2"/>
<dbReference type="InterPro" id="IPR011050">
    <property type="entry name" value="Pectin_lyase_fold/virulence"/>
</dbReference>
<evidence type="ECO:0000313" key="3">
    <source>
        <dbReference type="EMBL" id="PRD49132.1"/>
    </source>
</evidence>
<evidence type="ECO:0000313" key="4">
    <source>
        <dbReference type="Proteomes" id="UP000239711"/>
    </source>
</evidence>
<evidence type="ECO:0000256" key="1">
    <source>
        <dbReference type="SAM" id="SignalP"/>
    </source>
</evidence>
<dbReference type="Pfam" id="PF13229">
    <property type="entry name" value="Beta_helix"/>
    <property type="match status" value="1"/>
</dbReference>
<proteinExistence type="predicted"/>
<gene>
    <name evidence="3" type="ORF">C5745_00335</name>
</gene>
<reference evidence="3 4" key="1">
    <citation type="submission" date="2018-02" db="EMBL/GenBank/DDBJ databases">
        <title>The draft genome of Sphingobacterium sp. 5JN-11.</title>
        <authorList>
            <person name="Liu L."/>
            <person name="Li L."/>
            <person name="Liang L."/>
            <person name="Zhang X."/>
            <person name="Wang T."/>
        </authorList>
    </citation>
    <scope>NUCLEOTIDE SEQUENCE [LARGE SCALE GENOMIC DNA]</scope>
    <source>
        <strain evidence="3 4">5JN-11</strain>
    </source>
</reference>
<dbReference type="InterPro" id="IPR012334">
    <property type="entry name" value="Pectin_lyas_fold"/>
</dbReference>
<organism evidence="3 4">
    <name type="scientific">Sphingobacterium haloxyli</name>
    <dbReference type="NCBI Taxonomy" id="2100533"/>
    <lineage>
        <taxon>Bacteria</taxon>
        <taxon>Pseudomonadati</taxon>
        <taxon>Bacteroidota</taxon>
        <taxon>Sphingobacteriia</taxon>
        <taxon>Sphingobacteriales</taxon>
        <taxon>Sphingobacteriaceae</taxon>
        <taxon>Sphingobacterium</taxon>
    </lineage>
</organism>
<dbReference type="Gene3D" id="2.160.20.10">
    <property type="entry name" value="Single-stranded right-handed beta-helix, Pectin lyase-like"/>
    <property type="match status" value="1"/>
</dbReference>
<feature type="domain" description="Right handed beta helix" evidence="2">
    <location>
        <begin position="183"/>
        <end position="310"/>
    </location>
</feature>
<dbReference type="EMBL" id="PVBQ01000001">
    <property type="protein sequence ID" value="PRD49132.1"/>
    <property type="molecule type" value="Genomic_DNA"/>
</dbReference>
<dbReference type="PROSITE" id="PS51257">
    <property type="entry name" value="PROKAR_LIPOPROTEIN"/>
    <property type="match status" value="1"/>
</dbReference>
<comment type="caution">
    <text evidence="3">The sequence shown here is derived from an EMBL/GenBank/DDBJ whole genome shotgun (WGS) entry which is preliminary data.</text>
</comment>
<dbReference type="InterPro" id="IPR039448">
    <property type="entry name" value="Beta_helix"/>
</dbReference>
<dbReference type="RefSeq" id="WP_105714972.1">
    <property type="nucleotide sequence ID" value="NZ_PVBQ01000001.1"/>
</dbReference>
<evidence type="ECO:0000259" key="2">
    <source>
        <dbReference type="Pfam" id="PF13229"/>
    </source>
</evidence>
<dbReference type="Proteomes" id="UP000239711">
    <property type="component" value="Unassembled WGS sequence"/>
</dbReference>
<feature type="chain" id="PRO_5015672984" description="Right handed beta helix domain-containing protein" evidence="1">
    <location>
        <begin position="17"/>
        <end position="427"/>
    </location>
</feature>
<dbReference type="SUPFAM" id="SSF51126">
    <property type="entry name" value="Pectin lyase-like"/>
    <property type="match status" value="1"/>
</dbReference>
<name>A0A2S9J8N5_9SPHI</name>
<accession>A0A2S9J8N5</accession>
<feature type="signal peptide" evidence="1">
    <location>
        <begin position="1"/>
        <end position="16"/>
    </location>
</feature>
<sequence>MKITSLALLTATIGLGATTTFTSCSKSNPEAEITDDNIQTPTEASVSGNVSGVWEKGSTIYVTGHVVIPRGESLTIEEGVTVIMDSNIAPEVLIEGNLYSMGTAENPVLVSVQESERTEENALGGLWGGFLAAPSSEEILLEHTIMEYGGGETTEASPSVLGQYYKASAGANVPALWTSNVDAKVVIMNSTFRHFKDDAFYLEGGKTIIANNKFYANGESGGEAVNTKSGVVADIAFNLMYSPNTNALKLSNSGDRTPQGYIKAYNNTILNAGWRRPTSKGGSIWVEKEVRAEIYNNLLVNNRYGIKYDSPTGPDERNIYTNNFYYGYTQQSVDQFQKDEANVIIGTDEIRGTAAGENSPLFVNYPLDMDQNNAAFDPQWDFHLKTESPALGIGRTDILRNFPNGITIKGNNYTAPQAEAYIGAFGA</sequence>